<evidence type="ECO:0008006" key="4">
    <source>
        <dbReference type="Google" id="ProtNLM"/>
    </source>
</evidence>
<organism evidence="2 3">
    <name type="scientific">Candidatus Jorgensenbacteria bacterium GW2011_GWF2_41_8</name>
    <dbReference type="NCBI Taxonomy" id="1618667"/>
    <lineage>
        <taxon>Bacteria</taxon>
        <taxon>Candidatus Joergenseniibacteriota</taxon>
    </lineage>
</organism>
<reference evidence="2 3" key="1">
    <citation type="journal article" date="2015" name="Nature">
        <title>rRNA introns, odd ribosomes, and small enigmatic genomes across a large radiation of phyla.</title>
        <authorList>
            <person name="Brown C.T."/>
            <person name="Hug L.A."/>
            <person name="Thomas B.C."/>
            <person name="Sharon I."/>
            <person name="Castelle C.J."/>
            <person name="Singh A."/>
            <person name="Wilkins M.J."/>
            <person name="Williams K.H."/>
            <person name="Banfield J.F."/>
        </authorList>
    </citation>
    <scope>NUCLEOTIDE SEQUENCE [LARGE SCALE GENOMIC DNA]</scope>
</reference>
<dbReference type="GO" id="GO:0043107">
    <property type="term" value="P:type IV pilus-dependent motility"/>
    <property type="evidence" value="ECO:0007669"/>
    <property type="project" value="InterPro"/>
</dbReference>
<dbReference type="AlphaFoldDB" id="A0A0G0XKT9"/>
<evidence type="ECO:0000313" key="2">
    <source>
        <dbReference type="EMBL" id="KKS25042.1"/>
    </source>
</evidence>
<keyword evidence="1" id="KW-1133">Transmembrane helix</keyword>
<comment type="caution">
    <text evidence="2">The sequence shown here is derived from an EMBL/GenBank/DDBJ whole genome shotgun (WGS) entry which is preliminary data.</text>
</comment>
<dbReference type="GO" id="GO:0043683">
    <property type="term" value="P:type IV pilus assembly"/>
    <property type="evidence" value="ECO:0007669"/>
    <property type="project" value="InterPro"/>
</dbReference>
<keyword evidence="1" id="KW-0812">Transmembrane</keyword>
<sequence>MNLNKNYIGAALISLAAFFFWGWILPGYNVISELKTLVRERQDLISSRSAIIANIKNLTEEYQKHSADIKKLSAVVPNKKSVAEIVSTMENIASRNGLQLTGETISEQKSEPGAPYDSVLIDISLSGGYTSLVNMLQSLEKNLRLLDVSSIDVNPGTSSSGAAFLNFRVKMSAYFVK</sequence>
<proteinExistence type="predicted"/>
<dbReference type="Pfam" id="PF04350">
    <property type="entry name" value="PilO"/>
    <property type="match status" value="1"/>
</dbReference>
<evidence type="ECO:0000313" key="3">
    <source>
        <dbReference type="Proteomes" id="UP000033856"/>
    </source>
</evidence>
<dbReference type="Proteomes" id="UP000033856">
    <property type="component" value="Unassembled WGS sequence"/>
</dbReference>
<dbReference type="EMBL" id="LCCD01000011">
    <property type="protein sequence ID" value="KKS25042.1"/>
    <property type="molecule type" value="Genomic_DNA"/>
</dbReference>
<feature type="transmembrane region" description="Helical" evidence="1">
    <location>
        <begin position="6"/>
        <end position="31"/>
    </location>
</feature>
<protein>
    <recommendedName>
        <fullName evidence="4">Pilus assembly protein, PilO</fullName>
    </recommendedName>
</protein>
<dbReference type="InterPro" id="IPR014717">
    <property type="entry name" value="Transl_elong_EF1B/ribsomal_bS6"/>
</dbReference>
<accession>A0A0G0XKT9</accession>
<dbReference type="InterPro" id="IPR007445">
    <property type="entry name" value="PilO"/>
</dbReference>
<gene>
    <name evidence="2" type="ORF">UU83_C0011G0006</name>
</gene>
<keyword evidence="1" id="KW-0472">Membrane</keyword>
<dbReference type="Gene3D" id="3.30.70.60">
    <property type="match status" value="1"/>
</dbReference>
<name>A0A0G0XKT9_9BACT</name>
<evidence type="ECO:0000256" key="1">
    <source>
        <dbReference type="SAM" id="Phobius"/>
    </source>
</evidence>